<feature type="transmembrane region" description="Helical" evidence="1">
    <location>
        <begin position="57"/>
        <end position="75"/>
    </location>
</feature>
<gene>
    <name evidence="2" type="ORF">IQ235_09955</name>
</gene>
<evidence type="ECO:0000256" key="1">
    <source>
        <dbReference type="SAM" id="Phobius"/>
    </source>
</evidence>
<sequence>MKLKEKHKPDLSKYPVDGLTNKDGRLTPKAHFLLAENQKAIKEIEMRIEHESRWYELKFLFLGALLLGFLAKVVFDSKESNVDRNSMDLLKILYSPLTLSLLSFVCVVSVCMDVYIRANRILIYQNAIWIAEFIEPAFIGSSYTDDIKSEKNIVVGWEQFLRLGSDSHHTNALVQMTFAVRVYLHTILVYVAFLFVLFFLEYSEVLTPEKNERRITKLIQIKNLSFWIVHLSLLIYALCAHLVPMTFEIFIFGLGPLSPVMSLVFYPALWAVATSISWRFVLLPKTNALNGEKKIRLALPSQAKSDRDPVNPDRDSNC</sequence>
<feature type="transmembrane region" description="Helical" evidence="1">
    <location>
        <begin position="123"/>
        <end position="143"/>
    </location>
</feature>
<dbReference type="Proteomes" id="UP000621799">
    <property type="component" value="Unassembled WGS sequence"/>
</dbReference>
<name>A0A928VZC9_9CYAN</name>
<evidence type="ECO:0000313" key="3">
    <source>
        <dbReference type="Proteomes" id="UP000621799"/>
    </source>
</evidence>
<keyword evidence="1" id="KW-1133">Transmembrane helix</keyword>
<evidence type="ECO:0000313" key="2">
    <source>
        <dbReference type="EMBL" id="MBE9041101.1"/>
    </source>
</evidence>
<proteinExistence type="predicted"/>
<dbReference type="EMBL" id="JADEXN010000151">
    <property type="protein sequence ID" value="MBE9041101.1"/>
    <property type="molecule type" value="Genomic_DNA"/>
</dbReference>
<reference evidence="2" key="1">
    <citation type="submission" date="2020-10" db="EMBL/GenBank/DDBJ databases">
        <authorList>
            <person name="Castelo-Branco R."/>
            <person name="Eusebio N."/>
            <person name="Adriana R."/>
            <person name="Vieira A."/>
            <person name="Brugerolle De Fraissinette N."/>
            <person name="Rezende De Castro R."/>
            <person name="Schneider M.P."/>
            <person name="Vasconcelos V."/>
            <person name="Leao P.N."/>
        </authorList>
    </citation>
    <scope>NUCLEOTIDE SEQUENCE</scope>
    <source>
        <strain evidence="2">LEGE 11467</strain>
    </source>
</reference>
<dbReference type="AlphaFoldDB" id="A0A928VZC9"/>
<keyword evidence="1" id="KW-0472">Membrane</keyword>
<feature type="transmembrane region" description="Helical" evidence="1">
    <location>
        <begin position="182"/>
        <end position="203"/>
    </location>
</feature>
<feature type="transmembrane region" description="Helical" evidence="1">
    <location>
        <begin position="95"/>
        <end position="116"/>
    </location>
</feature>
<accession>A0A928VZC9</accession>
<protein>
    <submittedName>
        <fullName evidence="2">Uncharacterized protein</fullName>
    </submittedName>
</protein>
<feature type="transmembrane region" description="Helical" evidence="1">
    <location>
        <begin position="224"/>
        <end position="243"/>
    </location>
</feature>
<feature type="transmembrane region" description="Helical" evidence="1">
    <location>
        <begin position="249"/>
        <end position="273"/>
    </location>
</feature>
<dbReference type="RefSeq" id="WP_264321330.1">
    <property type="nucleotide sequence ID" value="NZ_JADEXN010000151.1"/>
</dbReference>
<comment type="caution">
    <text evidence="2">The sequence shown here is derived from an EMBL/GenBank/DDBJ whole genome shotgun (WGS) entry which is preliminary data.</text>
</comment>
<keyword evidence="1" id="KW-0812">Transmembrane</keyword>
<keyword evidence="3" id="KW-1185">Reference proteome</keyword>
<organism evidence="2 3">
    <name type="scientific">Zarconia navalis LEGE 11467</name>
    <dbReference type="NCBI Taxonomy" id="1828826"/>
    <lineage>
        <taxon>Bacteria</taxon>
        <taxon>Bacillati</taxon>
        <taxon>Cyanobacteriota</taxon>
        <taxon>Cyanophyceae</taxon>
        <taxon>Oscillatoriophycideae</taxon>
        <taxon>Oscillatoriales</taxon>
        <taxon>Oscillatoriales incertae sedis</taxon>
        <taxon>Zarconia</taxon>
        <taxon>Zarconia navalis</taxon>
    </lineage>
</organism>